<keyword evidence="3" id="KW-0741">SOS mutagenesis</keyword>
<dbReference type="Gene3D" id="3.40.1170.60">
    <property type="match status" value="1"/>
</dbReference>
<keyword evidence="5" id="KW-0742">SOS response</keyword>
<dbReference type="GO" id="GO:0042276">
    <property type="term" value="P:error-prone translesion synthesis"/>
    <property type="evidence" value="ECO:0007669"/>
    <property type="project" value="TreeGrafter"/>
</dbReference>
<evidence type="ECO:0000256" key="2">
    <source>
        <dbReference type="ARBA" id="ARBA00022763"/>
    </source>
</evidence>
<protein>
    <submittedName>
        <fullName evidence="7">Y-family DNA polymerase</fullName>
    </submittedName>
</protein>
<dbReference type="KEGG" id="spib:G8759_25325"/>
<dbReference type="CDD" id="cd01700">
    <property type="entry name" value="PolY_Pol_V_umuC"/>
    <property type="match status" value="1"/>
</dbReference>
<organism evidence="7 8">
    <name type="scientific">Spirosoma aureum</name>
    <dbReference type="NCBI Taxonomy" id="2692134"/>
    <lineage>
        <taxon>Bacteria</taxon>
        <taxon>Pseudomonadati</taxon>
        <taxon>Bacteroidota</taxon>
        <taxon>Cytophagia</taxon>
        <taxon>Cytophagales</taxon>
        <taxon>Cytophagaceae</taxon>
        <taxon>Spirosoma</taxon>
    </lineage>
</organism>
<sequence>MFALVDVNSMYVSCERSFNPRLKGVPVVALGNNDHCVIARSDEAKKLGIKMGAARFQIQDLIDQHNVQLCSSNFALYGDMSARFQSLMYNFVEDVEPYSIDEVFLKVDGSYDTLYPSYQGLGESIRNTVMQWLRLPVCIGFAPTKTLAKVANRIAKKNPELEGICVLTNQAEVDTALEQFEIEDLWGVGYRYAKWLKNNGITNARQLRNAEIEWIRKKMTVQGVRLVYELRGYPARLLEDNPLPKRTISVAPSFGKLIPDLTNITDALTTHLARCCEKLRKQNSIARHLTIYLHTNRNRKTPGRPDLASKQYSASRTVKLPFHSNNLIDFLPYGISALQSIYQFGYPYQKVGIILNDIVPEDNRQAGVFADAPTPEQLELGHVIDGLNRRFGRDAVYVASQRKDREWEMVQGHLSQRYTTNWNELLVAY</sequence>
<keyword evidence="2" id="KW-0227">DNA damage</keyword>
<evidence type="ECO:0000256" key="3">
    <source>
        <dbReference type="ARBA" id="ARBA00023199"/>
    </source>
</evidence>
<evidence type="ECO:0000256" key="1">
    <source>
        <dbReference type="ARBA" id="ARBA00010945"/>
    </source>
</evidence>
<dbReference type="InterPro" id="IPR025188">
    <property type="entry name" value="DUF4113"/>
</dbReference>
<dbReference type="Pfam" id="PF00817">
    <property type="entry name" value="IMS"/>
    <property type="match status" value="1"/>
</dbReference>
<dbReference type="InterPro" id="IPR050116">
    <property type="entry name" value="DNA_polymerase-Y"/>
</dbReference>
<dbReference type="GO" id="GO:0006281">
    <property type="term" value="P:DNA repair"/>
    <property type="evidence" value="ECO:0007669"/>
    <property type="project" value="UniProtKB-KW"/>
</dbReference>
<name>A0A6G9ATA3_9BACT</name>
<dbReference type="RefSeq" id="WP_167214498.1">
    <property type="nucleotide sequence ID" value="NZ_CP050063.1"/>
</dbReference>
<dbReference type="GO" id="GO:0005829">
    <property type="term" value="C:cytosol"/>
    <property type="evidence" value="ECO:0007669"/>
    <property type="project" value="TreeGrafter"/>
</dbReference>
<dbReference type="InterPro" id="IPR043502">
    <property type="entry name" value="DNA/RNA_pol_sf"/>
</dbReference>
<proteinExistence type="inferred from homology"/>
<dbReference type="SUPFAM" id="SSF56672">
    <property type="entry name" value="DNA/RNA polymerases"/>
    <property type="match status" value="1"/>
</dbReference>
<dbReference type="Gene3D" id="1.10.150.20">
    <property type="entry name" value="5' to 3' exonuclease, C-terminal subdomain"/>
    <property type="match status" value="1"/>
</dbReference>
<accession>A0A6G9ATA3</accession>
<evidence type="ECO:0000259" key="6">
    <source>
        <dbReference type="PROSITE" id="PS50173"/>
    </source>
</evidence>
<feature type="domain" description="UmuC" evidence="6">
    <location>
        <begin position="2"/>
        <end position="189"/>
    </location>
</feature>
<dbReference type="InterPro" id="IPR043128">
    <property type="entry name" value="Rev_trsase/Diguanyl_cyclase"/>
</dbReference>
<evidence type="ECO:0000313" key="7">
    <source>
        <dbReference type="EMBL" id="QIP15717.1"/>
    </source>
</evidence>
<keyword evidence="8" id="KW-1185">Reference proteome</keyword>
<dbReference type="GO" id="GO:0009432">
    <property type="term" value="P:SOS response"/>
    <property type="evidence" value="ECO:0007669"/>
    <property type="project" value="UniProtKB-KW"/>
</dbReference>
<dbReference type="Proteomes" id="UP000501802">
    <property type="component" value="Chromosome"/>
</dbReference>
<dbReference type="Gene3D" id="3.30.70.270">
    <property type="match status" value="1"/>
</dbReference>
<dbReference type="EMBL" id="CP050063">
    <property type="protein sequence ID" value="QIP15717.1"/>
    <property type="molecule type" value="Genomic_DNA"/>
</dbReference>
<comment type="similarity">
    <text evidence="1">Belongs to the DNA polymerase type-Y family.</text>
</comment>
<evidence type="ECO:0000313" key="8">
    <source>
        <dbReference type="Proteomes" id="UP000501802"/>
    </source>
</evidence>
<dbReference type="PANTHER" id="PTHR11076">
    <property type="entry name" value="DNA REPAIR POLYMERASE UMUC / TRANSFERASE FAMILY MEMBER"/>
    <property type="match status" value="1"/>
</dbReference>
<dbReference type="Pfam" id="PF13438">
    <property type="entry name" value="DUF4113"/>
    <property type="match status" value="1"/>
</dbReference>
<evidence type="ECO:0000256" key="5">
    <source>
        <dbReference type="ARBA" id="ARBA00023236"/>
    </source>
</evidence>
<dbReference type="PANTHER" id="PTHR11076:SF34">
    <property type="entry name" value="PROTEIN UMUC"/>
    <property type="match status" value="1"/>
</dbReference>
<gene>
    <name evidence="7" type="ORF">G8759_25325</name>
</gene>
<dbReference type="InterPro" id="IPR017961">
    <property type="entry name" value="DNA_pol_Y-fam_little_finger"/>
</dbReference>
<dbReference type="PROSITE" id="PS50173">
    <property type="entry name" value="UMUC"/>
    <property type="match status" value="1"/>
</dbReference>
<dbReference type="GO" id="GO:0003887">
    <property type="term" value="F:DNA-directed DNA polymerase activity"/>
    <property type="evidence" value="ECO:0007669"/>
    <property type="project" value="TreeGrafter"/>
</dbReference>
<dbReference type="AlphaFoldDB" id="A0A6G9ATA3"/>
<dbReference type="InterPro" id="IPR001126">
    <property type="entry name" value="UmuC"/>
</dbReference>
<evidence type="ECO:0000256" key="4">
    <source>
        <dbReference type="ARBA" id="ARBA00023204"/>
    </source>
</evidence>
<dbReference type="Pfam" id="PF11799">
    <property type="entry name" value="IMS_C"/>
    <property type="match status" value="1"/>
</dbReference>
<keyword evidence="4" id="KW-0234">DNA repair</keyword>
<dbReference type="GO" id="GO:0003684">
    <property type="term" value="F:damaged DNA binding"/>
    <property type="evidence" value="ECO:0007669"/>
    <property type="project" value="InterPro"/>
</dbReference>
<reference evidence="7 8" key="1">
    <citation type="submission" date="2020-03" db="EMBL/GenBank/DDBJ databases">
        <authorList>
            <person name="Kim M.K."/>
        </authorList>
    </citation>
    <scope>NUCLEOTIDE SEQUENCE [LARGE SCALE GENOMIC DNA]</scope>
    <source>
        <strain evidence="7 8">BT328</strain>
    </source>
</reference>